<keyword evidence="2" id="KW-1185">Reference proteome</keyword>
<organism evidence="1 2">
    <name type="scientific">Frigoriglobus tundricola</name>
    <dbReference type="NCBI Taxonomy" id="2774151"/>
    <lineage>
        <taxon>Bacteria</taxon>
        <taxon>Pseudomonadati</taxon>
        <taxon>Planctomycetota</taxon>
        <taxon>Planctomycetia</taxon>
        <taxon>Gemmatales</taxon>
        <taxon>Gemmataceae</taxon>
        <taxon>Frigoriglobus</taxon>
    </lineage>
</organism>
<reference evidence="2" key="1">
    <citation type="submission" date="2020-05" db="EMBL/GenBank/DDBJ databases">
        <title>Frigoriglobus tundricola gen. nov., sp. nov., a psychrotolerant cellulolytic planctomycete of the family Gemmataceae with two divergent copies of 16S rRNA gene.</title>
        <authorList>
            <person name="Kulichevskaya I.S."/>
            <person name="Ivanova A.A."/>
            <person name="Naumoff D.G."/>
            <person name="Beletsky A.V."/>
            <person name="Rijpstra W.I.C."/>
            <person name="Sinninghe Damste J.S."/>
            <person name="Mardanov A.V."/>
            <person name="Ravin N.V."/>
            <person name="Dedysh S.N."/>
        </authorList>
    </citation>
    <scope>NUCLEOTIDE SEQUENCE [LARGE SCALE GENOMIC DNA]</scope>
    <source>
        <strain evidence="2">PL17</strain>
    </source>
</reference>
<sequence length="85" mass="9537">MNTLTAGAARAKTGRAPGQARTIQRTYEQLIRGARPRRVFFFSTELSRCLPLPKRMALRLVRQGHQGLTVRAAEHGCVFLSFLPE</sequence>
<evidence type="ECO:0000313" key="2">
    <source>
        <dbReference type="Proteomes" id="UP000503447"/>
    </source>
</evidence>
<evidence type="ECO:0000313" key="1">
    <source>
        <dbReference type="EMBL" id="QJW95622.1"/>
    </source>
</evidence>
<proteinExistence type="predicted"/>
<dbReference type="Proteomes" id="UP000503447">
    <property type="component" value="Chromosome"/>
</dbReference>
<gene>
    <name evidence="1" type="ORF">FTUN_3173</name>
</gene>
<accession>A0A6M5YRM7</accession>
<protein>
    <submittedName>
        <fullName evidence="1">Uncharacterized protein</fullName>
    </submittedName>
</protein>
<dbReference type="AlphaFoldDB" id="A0A6M5YRM7"/>
<dbReference type="EMBL" id="CP053452">
    <property type="protein sequence ID" value="QJW95622.1"/>
    <property type="molecule type" value="Genomic_DNA"/>
</dbReference>
<name>A0A6M5YRM7_9BACT</name>
<dbReference type="KEGG" id="ftj:FTUN_3173"/>